<dbReference type="SUPFAM" id="SSF52833">
    <property type="entry name" value="Thioredoxin-like"/>
    <property type="match status" value="1"/>
</dbReference>
<evidence type="ECO:0000313" key="7">
    <source>
        <dbReference type="Proteomes" id="UP000487117"/>
    </source>
</evidence>
<dbReference type="PROSITE" id="PS51352">
    <property type="entry name" value="THIOREDOXIN_2"/>
    <property type="match status" value="1"/>
</dbReference>
<organism evidence="6 7">
    <name type="scientific">Stenotrophomonas maltophilia</name>
    <name type="common">Pseudomonas maltophilia</name>
    <name type="synonym">Xanthomonas maltophilia</name>
    <dbReference type="NCBI Taxonomy" id="40324"/>
    <lineage>
        <taxon>Bacteria</taxon>
        <taxon>Pseudomonadati</taxon>
        <taxon>Pseudomonadota</taxon>
        <taxon>Gammaproteobacteria</taxon>
        <taxon>Lysobacterales</taxon>
        <taxon>Lysobacteraceae</taxon>
        <taxon>Stenotrophomonas</taxon>
        <taxon>Stenotrophomonas maltophilia group</taxon>
    </lineage>
</organism>
<evidence type="ECO:0000313" key="6">
    <source>
        <dbReference type="EMBL" id="KAF1012841.1"/>
    </source>
</evidence>
<evidence type="ECO:0000256" key="2">
    <source>
        <dbReference type="ARBA" id="ARBA00022748"/>
    </source>
</evidence>
<accession>A0A7V8FD47</accession>
<feature type="transmembrane region" description="Helical" evidence="4">
    <location>
        <begin position="83"/>
        <end position="101"/>
    </location>
</feature>
<evidence type="ECO:0000256" key="1">
    <source>
        <dbReference type="ARBA" id="ARBA00004196"/>
    </source>
</evidence>
<name>A0A7V8FD47_STEMA</name>
<evidence type="ECO:0000259" key="5">
    <source>
        <dbReference type="PROSITE" id="PS51352"/>
    </source>
</evidence>
<dbReference type="PANTHER" id="PTHR42852:SF18">
    <property type="entry name" value="CHROMOSOME UNDETERMINED SCAFFOLD_47, WHOLE GENOME SHOTGUN SEQUENCE"/>
    <property type="match status" value="1"/>
</dbReference>
<dbReference type="AlphaFoldDB" id="A0A7V8FD47"/>
<dbReference type="CDD" id="cd02966">
    <property type="entry name" value="TlpA_like_family"/>
    <property type="match status" value="1"/>
</dbReference>
<feature type="domain" description="Thioredoxin" evidence="5">
    <location>
        <begin position="132"/>
        <end position="268"/>
    </location>
</feature>
<comment type="caution">
    <text evidence="6">The sequence shown here is derived from an EMBL/GenBank/DDBJ whole genome shotgun (WGS) entry which is preliminary data.</text>
</comment>
<feature type="transmembrane region" description="Helical" evidence="4">
    <location>
        <begin position="108"/>
        <end position="131"/>
    </location>
</feature>
<feature type="transmembrane region" description="Helical" evidence="4">
    <location>
        <begin position="6"/>
        <end position="29"/>
    </location>
</feature>
<dbReference type="EMBL" id="WNDS01000007">
    <property type="protein sequence ID" value="KAF1012841.1"/>
    <property type="molecule type" value="Genomic_DNA"/>
</dbReference>
<keyword evidence="2" id="KW-0201">Cytochrome c-type biogenesis</keyword>
<dbReference type="InterPro" id="IPR013766">
    <property type="entry name" value="Thioredoxin_domain"/>
</dbReference>
<gene>
    <name evidence="6" type="primary">resA_3</name>
    <name evidence="6" type="ORF">GAK31_03921</name>
</gene>
<dbReference type="Proteomes" id="UP000487117">
    <property type="component" value="Unassembled WGS sequence"/>
</dbReference>
<dbReference type="Gene3D" id="3.40.30.10">
    <property type="entry name" value="Glutaredoxin"/>
    <property type="match status" value="1"/>
</dbReference>
<dbReference type="InterPro" id="IPR017937">
    <property type="entry name" value="Thioredoxin_CS"/>
</dbReference>
<comment type="subcellular location">
    <subcellularLocation>
        <location evidence="1">Cell envelope</location>
    </subcellularLocation>
</comment>
<sequence>MTSLGPVPMPVVIVVLALLLASAMAHLWAQRRRSGAPMPSAAGLLLDMLLLGLLAGRLTFAVAHLDAYLAAPWSLLQIADGGYHWPVVVLVAAAWAVWRLRGHPALRVLVLASALVGVLAWAGGSALLSAWQAERLPVPSVAVVDLHGAPVDLRQYAGKPLVLNLWASWCGPCRREMPVLMAAQRANTDVQFVFVNQGEDLQQVQAFLDADGLELGNVLLDADAATSSALGVRAYPSTLFFGADGRLRELHLGELTAPALDHKLRQLR</sequence>
<evidence type="ECO:0000256" key="3">
    <source>
        <dbReference type="ARBA" id="ARBA00023284"/>
    </source>
</evidence>
<reference evidence="7" key="1">
    <citation type="journal article" date="2020" name="MBio">
        <title>Horizontal gene transfer to a defensive symbiont with a reduced genome amongst a multipartite beetle microbiome.</title>
        <authorList>
            <person name="Waterworth S.C."/>
            <person name="Florez L.V."/>
            <person name="Rees E.R."/>
            <person name="Hertweck C."/>
            <person name="Kaltenpoth M."/>
            <person name="Kwan J.C."/>
        </authorList>
    </citation>
    <scope>NUCLEOTIDE SEQUENCE [LARGE SCALE GENOMIC DNA]</scope>
</reference>
<keyword evidence="3" id="KW-0676">Redox-active center</keyword>
<keyword evidence="4" id="KW-1133">Transmembrane helix</keyword>
<proteinExistence type="predicted"/>
<keyword evidence="4" id="KW-0472">Membrane</keyword>
<dbReference type="GO" id="GO:0017004">
    <property type="term" value="P:cytochrome complex assembly"/>
    <property type="evidence" value="ECO:0007669"/>
    <property type="project" value="UniProtKB-KW"/>
</dbReference>
<dbReference type="InterPro" id="IPR050553">
    <property type="entry name" value="Thioredoxin_ResA/DsbE_sf"/>
</dbReference>
<evidence type="ECO:0000256" key="4">
    <source>
        <dbReference type="SAM" id="Phobius"/>
    </source>
</evidence>
<dbReference type="Pfam" id="PF08534">
    <property type="entry name" value="Redoxin"/>
    <property type="match status" value="1"/>
</dbReference>
<dbReference type="InterPro" id="IPR013740">
    <property type="entry name" value="Redoxin"/>
</dbReference>
<dbReference type="GO" id="GO:0015036">
    <property type="term" value="F:disulfide oxidoreductase activity"/>
    <property type="evidence" value="ECO:0007669"/>
    <property type="project" value="UniProtKB-ARBA"/>
</dbReference>
<dbReference type="GO" id="GO:0030313">
    <property type="term" value="C:cell envelope"/>
    <property type="evidence" value="ECO:0007669"/>
    <property type="project" value="UniProtKB-SubCell"/>
</dbReference>
<dbReference type="PANTHER" id="PTHR42852">
    <property type="entry name" value="THIOL:DISULFIDE INTERCHANGE PROTEIN DSBE"/>
    <property type="match status" value="1"/>
</dbReference>
<keyword evidence="4" id="KW-0812">Transmembrane</keyword>
<protein>
    <submittedName>
        <fullName evidence="6">Thiol-disulfide oxidoreductase ResA</fullName>
    </submittedName>
</protein>
<dbReference type="InterPro" id="IPR036249">
    <property type="entry name" value="Thioredoxin-like_sf"/>
</dbReference>
<feature type="transmembrane region" description="Helical" evidence="4">
    <location>
        <begin position="41"/>
        <end position="63"/>
    </location>
</feature>
<dbReference type="PROSITE" id="PS00194">
    <property type="entry name" value="THIOREDOXIN_1"/>
    <property type="match status" value="1"/>
</dbReference>